<organism evidence="2 3">
    <name type="scientific">Naegleria lovaniensis</name>
    <name type="common">Amoeba</name>
    <dbReference type="NCBI Taxonomy" id="51637"/>
    <lineage>
        <taxon>Eukaryota</taxon>
        <taxon>Discoba</taxon>
        <taxon>Heterolobosea</taxon>
        <taxon>Tetramitia</taxon>
        <taxon>Eutetramitia</taxon>
        <taxon>Vahlkampfiidae</taxon>
        <taxon>Naegleria</taxon>
    </lineage>
</organism>
<feature type="compositionally biased region" description="Polar residues" evidence="1">
    <location>
        <begin position="1"/>
        <end position="16"/>
    </location>
</feature>
<evidence type="ECO:0000313" key="2">
    <source>
        <dbReference type="EMBL" id="KAG2393937.1"/>
    </source>
</evidence>
<dbReference type="EMBL" id="PYSW02000001">
    <property type="protein sequence ID" value="KAG2393937.1"/>
    <property type="molecule type" value="Genomic_DNA"/>
</dbReference>
<evidence type="ECO:0000313" key="3">
    <source>
        <dbReference type="Proteomes" id="UP000816034"/>
    </source>
</evidence>
<feature type="region of interest" description="Disordered" evidence="1">
    <location>
        <begin position="1"/>
        <end position="24"/>
    </location>
</feature>
<accession>A0AA88KS97</accession>
<reference evidence="2 3" key="1">
    <citation type="journal article" date="2018" name="BMC Genomics">
        <title>The genome of Naegleria lovaniensis, the basis for a comparative approach to unravel pathogenicity factors of the human pathogenic amoeba N. fowleri.</title>
        <authorList>
            <person name="Liechti N."/>
            <person name="Schurch N."/>
            <person name="Bruggmann R."/>
            <person name="Wittwer M."/>
        </authorList>
    </citation>
    <scope>NUCLEOTIDE SEQUENCE [LARGE SCALE GENOMIC DNA]</scope>
    <source>
        <strain evidence="2 3">ATCC 30569</strain>
    </source>
</reference>
<sequence>MSKIISSLPNQFQNDAPSKPPSEPSPFRKNIWVVSGVMKAYLIAFDSLKGVVRNIVHQFKEAMKKEEDHLVYKRVDQMLRKTSDNPNYYSITRAIEQITLYSNHAEALFKFFSSELKIPVVYGFQPVSQATNYPIEPSTRMGCAFLNNFKIHCVEQPALNTLRSYLSVIFTMLFGDRIVGRYFNSNAEQNDEQLNTDKSISTPDYSSQQIHTFGLLGISLFSEVSESRLLKSRNIVYTKQFKSLYEYIITKRMLSKIKMDKNERVTIFKQTFLFGSIWEFFRKYFYKNDPLKNHGMYIIQYHPYFDLMVKLVGDKHLKVVRKDDLKRGSSWNLKCLPLGVLKIKTCKEIEFHTTAIREDVDGLLTFIKLFGSQCVEVIEPYRHYIWDFSKLPHPPNAPSSPNLRVICIDRSEMCEMNRVYGISRLVFEVESLDHCQYQLQSKGIPFRLESASIIILHPLLQNIQINLVE</sequence>
<dbReference type="AlphaFoldDB" id="A0AA88KS97"/>
<name>A0AA88KS97_NAELO</name>
<dbReference type="Proteomes" id="UP000816034">
    <property type="component" value="Unassembled WGS sequence"/>
</dbReference>
<evidence type="ECO:0000256" key="1">
    <source>
        <dbReference type="SAM" id="MobiDB-lite"/>
    </source>
</evidence>
<keyword evidence="3" id="KW-1185">Reference proteome</keyword>
<dbReference type="GeneID" id="68096156"/>
<protein>
    <submittedName>
        <fullName evidence="2">Uncharacterized protein</fullName>
    </submittedName>
</protein>
<dbReference type="RefSeq" id="XP_044555831.1">
    <property type="nucleotide sequence ID" value="XM_044693259.1"/>
</dbReference>
<gene>
    <name evidence="2" type="ORF">C9374_003701</name>
</gene>
<proteinExistence type="predicted"/>
<comment type="caution">
    <text evidence="2">The sequence shown here is derived from an EMBL/GenBank/DDBJ whole genome shotgun (WGS) entry which is preliminary data.</text>
</comment>